<gene>
    <name evidence="1" type="ORF">HMPREF0946_01519</name>
</gene>
<organism evidence="1 2">
    <name type="scientific">Fusobacterium vincentii 3_1_36A2</name>
    <dbReference type="NCBI Taxonomy" id="469604"/>
    <lineage>
        <taxon>Bacteria</taxon>
        <taxon>Fusobacteriati</taxon>
        <taxon>Fusobacteriota</taxon>
        <taxon>Fusobacteriia</taxon>
        <taxon>Fusobacteriales</taxon>
        <taxon>Fusobacteriaceae</taxon>
        <taxon>Fusobacterium</taxon>
    </lineage>
</organism>
<dbReference type="STRING" id="469604.HMPREF0946_01519"/>
<dbReference type="EMBL" id="CP003700">
    <property type="protein sequence ID" value="EEU31658.1"/>
    <property type="molecule type" value="Genomic_DNA"/>
</dbReference>
<reference evidence="1 2" key="1">
    <citation type="submission" date="2013-08" db="EMBL/GenBank/DDBJ databases">
        <title>The Genome Sequence of Fusobacterium sp. 3_1_36A2.</title>
        <authorList>
            <consortium name="The Broad Institute Genome Sequencing Platform"/>
            <person name="Earl A."/>
            <person name="Ward D."/>
            <person name="Feldgarden M."/>
            <person name="Gevers D."/>
            <person name="Strauss J."/>
            <person name="White A."/>
            <person name="Allen-Vercoe E."/>
            <person name="Walker B."/>
            <person name="Young S.K."/>
            <person name="Zeng Q."/>
            <person name="Gargeya S."/>
            <person name="Fitzgerald M."/>
            <person name="Haas B."/>
            <person name="Abouelleil A."/>
            <person name="Alvarado L."/>
            <person name="Arachchi H.M."/>
            <person name="Berlin A.M."/>
            <person name="Chapman S.B."/>
            <person name="Goldberg J."/>
            <person name="Griggs A."/>
            <person name="Gujja S."/>
            <person name="Hansen M."/>
            <person name="Howarth C."/>
            <person name="Imamovic A."/>
            <person name="Larimer J."/>
            <person name="McCowen C."/>
            <person name="Montmayeur A."/>
            <person name="Murphy C."/>
            <person name="Neiman D."/>
            <person name="Pearson M."/>
            <person name="Priest M."/>
            <person name="Roberts A."/>
            <person name="Saif S."/>
            <person name="Shea T."/>
            <person name="Sisk P."/>
            <person name="Sykes S."/>
            <person name="Wortman J."/>
            <person name="Nusbaum C."/>
            <person name="Birren B."/>
        </authorList>
    </citation>
    <scope>NUCLEOTIDE SEQUENCE [LARGE SCALE GENOMIC DNA]</scope>
    <source>
        <strain evidence="1 2">3_1_36A2</strain>
    </source>
</reference>
<dbReference type="Proteomes" id="UP000016231">
    <property type="component" value="Chromosome"/>
</dbReference>
<protein>
    <submittedName>
        <fullName evidence="1">Uncharacterized protein</fullName>
    </submittedName>
</protein>
<sequence length="137" mass="16462">MKFILNKTSGINQIENILLEKILKTFSFPENIEINIEKDNILDICLEYPDIDLNIYYVINLKSPQNHTIHFIVKKLYLTDSNFIEEDEEINKTLPKIIKYLKDNKKLEEYKIERRKNSGIYYFDNYGIAIFYQLKIM</sequence>
<dbReference type="RefSeq" id="WP_008800174.1">
    <property type="nucleotide sequence ID" value="NC_022196.1"/>
</dbReference>
<dbReference type="eggNOG" id="ENOG502ZBIM">
    <property type="taxonomic scope" value="Bacteria"/>
</dbReference>
<dbReference type="HOGENOM" id="CLU_130342_1_0_0"/>
<proteinExistence type="predicted"/>
<name>C7XRK3_FUSVC</name>
<accession>C7XRK3</accession>
<evidence type="ECO:0000313" key="1">
    <source>
        <dbReference type="EMBL" id="EEU31658.1"/>
    </source>
</evidence>
<dbReference type="KEGG" id="fnc:HMPREF0946_01519"/>
<evidence type="ECO:0000313" key="2">
    <source>
        <dbReference type="Proteomes" id="UP000016231"/>
    </source>
</evidence>
<dbReference type="AlphaFoldDB" id="C7XRK3"/>